<dbReference type="AlphaFoldDB" id="A0A844P819"/>
<organism evidence="1 2">
    <name type="scientific">Aliivibrio fischeri</name>
    <name type="common">Vibrio fischeri</name>
    <dbReference type="NCBI Taxonomy" id="668"/>
    <lineage>
        <taxon>Bacteria</taxon>
        <taxon>Pseudomonadati</taxon>
        <taxon>Pseudomonadota</taxon>
        <taxon>Gammaproteobacteria</taxon>
        <taxon>Vibrionales</taxon>
        <taxon>Vibrionaceae</taxon>
        <taxon>Aliivibrio</taxon>
    </lineage>
</organism>
<comment type="caution">
    <text evidence="1">The sequence shown here is derived from an EMBL/GenBank/DDBJ whole genome shotgun (WGS) entry which is preliminary data.</text>
</comment>
<dbReference type="Proteomes" id="UP000448038">
    <property type="component" value="Unassembled WGS sequence"/>
</dbReference>
<dbReference type="EMBL" id="WOBN01000040">
    <property type="protein sequence ID" value="MUK51226.1"/>
    <property type="molecule type" value="Genomic_DNA"/>
</dbReference>
<dbReference type="RefSeq" id="WP_155656654.1">
    <property type="nucleotide sequence ID" value="NZ_WOBN01000040.1"/>
</dbReference>
<sequence>MELCTYILYNMGFEMSSDLAARCIEVHSTIQSAIKDILGIDSEITIGDIHWPELSMSIVIVKHHITALLVN</sequence>
<evidence type="ECO:0000313" key="2">
    <source>
        <dbReference type="Proteomes" id="UP000448038"/>
    </source>
</evidence>
<protein>
    <submittedName>
        <fullName evidence="1">Uncharacterized protein</fullName>
    </submittedName>
</protein>
<reference evidence="1 2" key="1">
    <citation type="submission" date="2019-11" db="EMBL/GenBank/DDBJ databases">
        <title>Using colonization assays and comparative genomics to discover symbiosis behaviors and factors in Vibrio fischeri.</title>
        <authorList>
            <person name="Bongrand C."/>
            <person name="Moriano-Gutierrez S."/>
            <person name="Arevalo P."/>
            <person name="Mcfall-Ngai M."/>
            <person name="Visick K."/>
            <person name="Polz M.F."/>
            <person name="Ruby E.G."/>
        </authorList>
    </citation>
    <scope>NUCLEOTIDE SEQUENCE [LARGE SCALE GENOMIC DNA]</scope>
    <source>
        <strain evidence="2">emors.4.1</strain>
    </source>
</reference>
<gene>
    <name evidence="1" type="ORF">GNP88_19105</name>
</gene>
<name>A0A844P819_ALIFS</name>
<accession>A0A844P819</accession>
<proteinExistence type="predicted"/>
<evidence type="ECO:0000313" key="1">
    <source>
        <dbReference type="EMBL" id="MUK51226.1"/>
    </source>
</evidence>